<dbReference type="InterPro" id="IPR003010">
    <property type="entry name" value="C-N_Hydrolase"/>
</dbReference>
<comment type="subcellular location">
    <subcellularLocation>
        <location evidence="1 9">Cell membrane</location>
        <topology evidence="1 9">Multi-pass membrane protein</topology>
    </subcellularLocation>
</comment>
<comment type="similarity">
    <text evidence="2 9">Belongs to the CN hydrolase family. Apolipoprotein N-acyltransferase subfamily.</text>
</comment>
<keyword evidence="4 9" id="KW-0808">Transferase</keyword>
<evidence type="ECO:0000256" key="7">
    <source>
        <dbReference type="ARBA" id="ARBA00023136"/>
    </source>
</evidence>
<feature type="transmembrane region" description="Helical" evidence="9">
    <location>
        <begin position="34"/>
        <end position="50"/>
    </location>
</feature>
<dbReference type="SUPFAM" id="SSF56317">
    <property type="entry name" value="Carbon-nitrogen hydrolase"/>
    <property type="match status" value="1"/>
</dbReference>
<dbReference type="PANTHER" id="PTHR38686">
    <property type="entry name" value="APOLIPOPROTEIN N-ACYLTRANSFERASE"/>
    <property type="match status" value="1"/>
</dbReference>
<feature type="transmembrane region" description="Helical" evidence="9">
    <location>
        <begin position="62"/>
        <end position="83"/>
    </location>
</feature>
<dbReference type="CDD" id="cd07571">
    <property type="entry name" value="ALP_N-acyl_transferase"/>
    <property type="match status" value="1"/>
</dbReference>
<dbReference type="InterPro" id="IPR004563">
    <property type="entry name" value="Apolipo_AcylTrfase"/>
</dbReference>
<comment type="function">
    <text evidence="9">Catalyzes the phospholipid dependent N-acylation of the N-terminal cysteine of apolipoprotein, the last step in lipoprotein maturation.</text>
</comment>
<name>A0A7M3T5G2_9RHOB</name>
<evidence type="ECO:0000256" key="6">
    <source>
        <dbReference type="ARBA" id="ARBA00022989"/>
    </source>
</evidence>
<evidence type="ECO:0000256" key="1">
    <source>
        <dbReference type="ARBA" id="ARBA00004651"/>
    </source>
</evidence>
<sequence length="516" mass="55276">MRVGGALDARAPRLRLALTALAGALMALAQPPLGFWPAFFLAGPLLYLLWSAARADERPGRAVFFTGWAAGAAHFALALHWIIEPFLVDAARHGWMAPFALLLMAGGLALFWAAGFWLAWRLGRFIGGPLALAAAWAAAEFARSYVLTGFPWALPVYGWVETPLAQAAALIGPYALSFLTFAGMLAPGALLRKPRAFAPALLTLPALSLLWVWGWARPPVPAPAPDGARPLIRILQTDIDQNEKWAPDQAKPIFERLLALSVDPEGERPALVIWPESAVTFPIDMAPGAQVAIRAALGPSALALGSLRLDKGPEAKIERGARWRNSLFVLGADGLSEPFDKVHLVPFGEYLPLGDLLSRIGLSSIAGIGGGIVPGDGHAPMRAAGVPPFAPLICYEMIFPRETAHAASGADWLVLVTNDGWFGGWAGPAQHFAMARMRAIETGLPVARSANRGRSAMIDPYGRALAAIGRGRDGAFNVRLPDSIPPPPYFRHDELFTTLMLCAALLISTRGRRHDD</sequence>
<dbReference type="InterPro" id="IPR045378">
    <property type="entry name" value="LNT_N"/>
</dbReference>
<keyword evidence="3 9" id="KW-1003">Cell membrane</keyword>
<feature type="domain" description="CN hydrolase" evidence="10">
    <location>
        <begin position="235"/>
        <end position="482"/>
    </location>
</feature>
<keyword evidence="7 9" id="KW-0472">Membrane</keyword>
<evidence type="ECO:0000256" key="8">
    <source>
        <dbReference type="ARBA" id="ARBA00023315"/>
    </source>
</evidence>
<dbReference type="PANTHER" id="PTHR38686:SF1">
    <property type="entry name" value="APOLIPOPROTEIN N-ACYLTRANSFERASE"/>
    <property type="match status" value="1"/>
</dbReference>
<dbReference type="NCBIfam" id="TIGR00546">
    <property type="entry name" value="lnt"/>
    <property type="match status" value="1"/>
</dbReference>
<dbReference type="UniPathway" id="UPA00666"/>
<evidence type="ECO:0000313" key="12">
    <source>
        <dbReference type="Proteomes" id="UP000503336"/>
    </source>
</evidence>
<dbReference type="GO" id="GO:0016410">
    <property type="term" value="F:N-acyltransferase activity"/>
    <property type="evidence" value="ECO:0007669"/>
    <property type="project" value="UniProtKB-UniRule"/>
</dbReference>
<evidence type="ECO:0000259" key="10">
    <source>
        <dbReference type="PROSITE" id="PS50263"/>
    </source>
</evidence>
<evidence type="ECO:0000256" key="5">
    <source>
        <dbReference type="ARBA" id="ARBA00022692"/>
    </source>
</evidence>
<feature type="transmembrane region" description="Helical" evidence="9">
    <location>
        <begin position="164"/>
        <end position="185"/>
    </location>
</feature>
<evidence type="ECO:0000256" key="3">
    <source>
        <dbReference type="ARBA" id="ARBA00022475"/>
    </source>
</evidence>
<dbReference type="GO" id="GO:0042158">
    <property type="term" value="P:lipoprotein biosynthetic process"/>
    <property type="evidence" value="ECO:0007669"/>
    <property type="project" value="UniProtKB-UniRule"/>
</dbReference>
<gene>
    <name evidence="9 11" type="primary">lnt</name>
    <name evidence="11" type="ORF">G5B40_18425</name>
</gene>
<reference evidence="11 12" key="1">
    <citation type="submission" date="2020-02" db="EMBL/GenBank/DDBJ databases">
        <title>complete genome sequence of Rhodobacteraceae bacterium.</title>
        <authorList>
            <person name="Park J."/>
            <person name="Kim Y.-S."/>
            <person name="Kim K.-H."/>
        </authorList>
    </citation>
    <scope>NUCLEOTIDE SEQUENCE [LARGE SCALE GENOMIC DNA]</scope>
    <source>
        <strain evidence="11 12">RR4-56</strain>
    </source>
</reference>
<dbReference type="Pfam" id="PF20154">
    <property type="entry name" value="LNT_N"/>
    <property type="match status" value="1"/>
</dbReference>
<evidence type="ECO:0000313" key="11">
    <source>
        <dbReference type="EMBL" id="QIE57243.1"/>
    </source>
</evidence>
<feature type="transmembrane region" description="Helical" evidence="9">
    <location>
        <begin position="197"/>
        <end position="216"/>
    </location>
</feature>
<dbReference type="InterPro" id="IPR036526">
    <property type="entry name" value="C-N_Hydrolase_sf"/>
</dbReference>
<keyword evidence="6 9" id="KW-1133">Transmembrane helix</keyword>
<dbReference type="PROSITE" id="PS50263">
    <property type="entry name" value="CN_HYDROLASE"/>
    <property type="match status" value="1"/>
</dbReference>
<dbReference type="Pfam" id="PF00795">
    <property type="entry name" value="CN_hydrolase"/>
    <property type="match status" value="1"/>
</dbReference>
<evidence type="ECO:0000256" key="2">
    <source>
        <dbReference type="ARBA" id="ARBA00010065"/>
    </source>
</evidence>
<dbReference type="GO" id="GO:0005886">
    <property type="term" value="C:plasma membrane"/>
    <property type="evidence" value="ECO:0007669"/>
    <property type="project" value="UniProtKB-SubCell"/>
</dbReference>
<dbReference type="Gene3D" id="3.60.110.10">
    <property type="entry name" value="Carbon-nitrogen hydrolase"/>
    <property type="match status" value="1"/>
</dbReference>
<dbReference type="KEGG" id="hdh:G5B40_18425"/>
<organism evidence="11 12">
    <name type="scientific">Pikeienuella piscinae</name>
    <dbReference type="NCBI Taxonomy" id="2748098"/>
    <lineage>
        <taxon>Bacteria</taxon>
        <taxon>Pseudomonadati</taxon>
        <taxon>Pseudomonadota</taxon>
        <taxon>Alphaproteobacteria</taxon>
        <taxon>Rhodobacterales</taxon>
        <taxon>Paracoccaceae</taxon>
        <taxon>Pikeienuella</taxon>
    </lineage>
</organism>
<keyword evidence="5 9" id="KW-0812">Transmembrane</keyword>
<dbReference type="AlphaFoldDB" id="A0A7M3T5G2"/>
<dbReference type="Proteomes" id="UP000503336">
    <property type="component" value="Chromosome"/>
</dbReference>
<keyword evidence="11" id="KW-0449">Lipoprotein</keyword>
<feature type="transmembrane region" description="Helical" evidence="9">
    <location>
        <begin position="130"/>
        <end position="152"/>
    </location>
</feature>
<keyword evidence="12" id="KW-1185">Reference proteome</keyword>
<keyword evidence="8 9" id="KW-0012">Acyltransferase</keyword>
<dbReference type="HAMAP" id="MF_01148">
    <property type="entry name" value="Lnt"/>
    <property type="match status" value="1"/>
</dbReference>
<feature type="transmembrane region" description="Helical" evidence="9">
    <location>
        <begin position="95"/>
        <end position="118"/>
    </location>
</feature>
<proteinExistence type="inferred from homology"/>
<comment type="pathway">
    <text evidence="9">Protein modification; lipoprotein biosynthesis (N-acyl transfer).</text>
</comment>
<dbReference type="EMBL" id="CP049056">
    <property type="protein sequence ID" value="QIE57243.1"/>
    <property type="molecule type" value="Genomic_DNA"/>
</dbReference>
<dbReference type="EC" id="2.3.1.269" evidence="9"/>
<comment type="catalytic activity">
    <reaction evidence="9">
        <text>N-terminal S-1,2-diacyl-sn-glyceryl-L-cysteinyl-[lipoprotein] + a glycerophospholipid = N-acyl-S-1,2-diacyl-sn-glyceryl-L-cysteinyl-[lipoprotein] + a 2-acyl-sn-glycero-3-phospholipid + H(+)</text>
        <dbReference type="Rhea" id="RHEA:48228"/>
        <dbReference type="Rhea" id="RHEA-COMP:14681"/>
        <dbReference type="Rhea" id="RHEA-COMP:14684"/>
        <dbReference type="ChEBI" id="CHEBI:15378"/>
        <dbReference type="ChEBI" id="CHEBI:136912"/>
        <dbReference type="ChEBI" id="CHEBI:140656"/>
        <dbReference type="ChEBI" id="CHEBI:140657"/>
        <dbReference type="ChEBI" id="CHEBI:140660"/>
        <dbReference type="EC" id="2.3.1.269"/>
    </reaction>
</comment>
<accession>A0A7M3T5G2</accession>
<evidence type="ECO:0000256" key="9">
    <source>
        <dbReference type="HAMAP-Rule" id="MF_01148"/>
    </source>
</evidence>
<protein>
    <recommendedName>
        <fullName evidence="9">Apolipoprotein N-acyltransferase</fullName>
        <shortName evidence="9">ALP N-acyltransferase</shortName>
        <ecNumber evidence="9">2.3.1.269</ecNumber>
    </recommendedName>
</protein>
<evidence type="ECO:0000256" key="4">
    <source>
        <dbReference type="ARBA" id="ARBA00022679"/>
    </source>
</evidence>
<feature type="transmembrane region" description="Helical" evidence="9">
    <location>
        <begin position="12"/>
        <end position="28"/>
    </location>
</feature>
<dbReference type="RefSeq" id="WP_165101794.1">
    <property type="nucleotide sequence ID" value="NZ_CP049056.1"/>
</dbReference>